<evidence type="ECO:0000259" key="2">
    <source>
        <dbReference type="Pfam" id="PF01156"/>
    </source>
</evidence>
<reference evidence="3" key="1">
    <citation type="journal article" date="2023" name="Plant J.">
        <title>Genome sequences and population genomics provide insights into the demographic history, inbreeding, and mutation load of two 'living fossil' tree species of Dipteronia.</title>
        <authorList>
            <person name="Feng Y."/>
            <person name="Comes H.P."/>
            <person name="Chen J."/>
            <person name="Zhu S."/>
            <person name="Lu R."/>
            <person name="Zhang X."/>
            <person name="Li P."/>
            <person name="Qiu J."/>
            <person name="Olsen K.M."/>
            <person name="Qiu Y."/>
        </authorList>
    </citation>
    <scope>NUCLEOTIDE SEQUENCE</scope>
    <source>
        <strain evidence="3">NBL</strain>
    </source>
</reference>
<dbReference type="Pfam" id="PF01156">
    <property type="entry name" value="IU_nuc_hydro"/>
    <property type="match status" value="1"/>
</dbReference>
<sequence>MGKPVVYDMDMSSGDFLALLYLLKLPVELINLKGILVSPTGWATSATVDVVYDLLHMMGRDDIPVGLGDVFAVGQEHPTFPGISDCKYVKAIPLGSGGLMDSDTLYGLARNLPRSPRRYTAENSLKSGAPRDTDHPELRLPSAVDVWKSIVESLDPGSKITILTNGPLTNLAKIIHSENSTSVIQEVYIVGGNIDNDTNKGNVFTVPSNEHAEFNIFLDPLAAKIVFESKLNITLIPLQLQKESVLSVQSLTSWGPRVELLSPHFPSACFQGYGNHNRDIVAIIMCLQDIFLGEILGAVILGGHSHLNLTYNFKPLKIVADGDISNVGQIIIDEEQGKPVKVMESVNVAAYYDHFAEVLRDKNQSAVIGSFQEQEEIWNTPPKQNI</sequence>
<comment type="caution">
    <text evidence="3">The sequence shown here is derived from an EMBL/GenBank/DDBJ whole genome shotgun (WGS) entry which is preliminary data.</text>
</comment>
<keyword evidence="4" id="KW-1185">Reference proteome</keyword>
<dbReference type="Gene3D" id="3.90.245.10">
    <property type="entry name" value="Ribonucleoside hydrolase-like"/>
    <property type="match status" value="1"/>
</dbReference>
<proteinExistence type="inferred from homology"/>
<accession>A0AAE0A4Z5</accession>
<dbReference type="InterPro" id="IPR036452">
    <property type="entry name" value="Ribo_hydro-like"/>
</dbReference>
<dbReference type="PANTHER" id="PTHR46692">
    <property type="entry name" value="INOSINE-URIDINE PREFERRING NUCLEOSIDE HYDROLASE FAMILY PROTEIN"/>
    <property type="match status" value="1"/>
</dbReference>
<evidence type="ECO:0000313" key="3">
    <source>
        <dbReference type="EMBL" id="KAK3200392.1"/>
    </source>
</evidence>
<gene>
    <name evidence="3" type="ORF">Dsin_023807</name>
</gene>
<dbReference type="EMBL" id="JANJYJ010000007">
    <property type="protein sequence ID" value="KAK3200392.1"/>
    <property type="molecule type" value="Genomic_DNA"/>
</dbReference>
<dbReference type="Proteomes" id="UP001281410">
    <property type="component" value="Unassembled WGS sequence"/>
</dbReference>
<dbReference type="SUPFAM" id="SSF53590">
    <property type="entry name" value="Nucleoside hydrolase"/>
    <property type="match status" value="1"/>
</dbReference>
<protein>
    <recommendedName>
        <fullName evidence="2">Inosine/uridine-preferring nucleoside hydrolase domain-containing protein</fullName>
    </recommendedName>
</protein>
<feature type="domain" description="Inosine/uridine-preferring nucleoside hydrolase" evidence="2">
    <location>
        <begin position="5"/>
        <end position="352"/>
    </location>
</feature>
<dbReference type="AlphaFoldDB" id="A0AAE0A4Z5"/>
<organism evidence="3 4">
    <name type="scientific">Dipteronia sinensis</name>
    <dbReference type="NCBI Taxonomy" id="43782"/>
    <lineage>
        <taxon>Eukaryota</taxon>
        <taxon>Viridiplantae</taxon>
        <taxon>Streptophyta</taxon>
        <taxon>Embryophyta</taxon>
        <taxon>Tracheophyta</taxon>
        <taxon>Spermatophyta</taxon>
        <taxon>Magnoliopsida</taxon>
        <taxon>eudicotyledons</taxon>
        <taxon>Gunneridae</taxon>
        <taxon>Pentapetalae</taxon>
        <taxon>rosids</taxon>
        <taxon>malvids</taxon>
        <taxon>Sapindales</taxon>
        <taxon>Sapindaceae</taxon>
        <taxon>Hippocastanoideae</taxon>
        <taxon>Acereae</taxon>
        <taxon>Dipteronia</taxon>
    </lineage>
</organism>
<dbReference type="PANTHER" id="PTHR46692:SF2">
    <property type="entry name" value="INOSINE_URIDINE-PREFERRING NUCLEOSIDE HYDROLASE DOMAIN-CONTAINING PROTEIN"/>
    <property type="match status" value="1"/>
</dbReference>
<evidence type="ECO:0000256" key="1">
    <source>
        <dbReference type="ARBA" id="ARBA00009176"/>
    </source>
</evidence>
<dbReference type="InterPro" id="IPR001910">
    <property type="entry name" value="Inosine/uridine_hydrolase_dom"/>
</dbReference>
<name>A0AAE0A4Z5_9ROSI</name>
<comment type="similarity">
    <text evidence="1">Belongs to the IUNH family.</text>
</comment>
<dbReference type="GO" id="GO:0016799">
    <property type="term" value="F:hydrolase activity, hydrolyzing N-glycosyl compounds"/>
    <property type="evidence" value="ECO:0007669"/>
    <property type="project" value="InterPro"/>
</dbReference>
<evidence type="ECO:0000313" key="4">
    <source>
        <dbReference type="Proteomes" id="UP001281410"/>
    </source>
</evidence>